<dbReference type="Proteomes" id="UP000318943">
    <property type="component" value="Unassembled WGS sequence"/>
</dbReference>
<proteinExistence type="predicted"/>
<dbReference type="EMBL" id="CP097331">
    <property type="protein sequence ID" value="URF06947.1"/>
    <property type="molecule type" value="Genomic_DNA"/>
</dbReference>
<evidence type="ECO:0000313" key="3">
    <source>
        <dbReference type="Proteomes" id="UP000318943"/>
    </source>
</evidence>
<reference evidence="2" key="3">
    <citation type="submission" date="2022-05" db="EMBL/GenBank/DDBJ databases">
        <authorList>
            <person name="Kunte H.-J."/>
        </authorList>
    </citation>
    <scope>NUCLEOTIDE SEQUENCE</scope>
    <source>
        <strain evidence="2">G5</strain>
    </source>
</reference>
<dbReference type="InterPro" id="IPR029044">
    <property type="entry name" value="Nucleotide-diphossugar_trans"/>
</dbReference>
<keyword evidence="3" id="KW-1185">Reference proteome</keyword>
<dbReference type="PANTHER" id="PTHR34496">
    <property type="entry name" value="GLCNAC TRANSFERASE-RELATED"/>
    <property type="match status" value="1"/>
</dbReference>
<reference evidence="1 3" key="1">
    <citation type="submission" date="2019-05" db="EMBL/GenBank/DDBJ databases">
        <title>Whole genome sequence analysis of Cupriavidus campinensis S14E4C strain.</title>
        <authorList>
            <person name="Abbaszade G."/>
            <person name="Szabo A."/>
            <person name="Toumi M."/>
            <person name="Toth E."/>
        </authorList>
    </citation>
    <scope>NUCLEOTIDE SEQUENCE [LARGE SCALE GENOMIC DNA]</scope>
    <source>
        <strain evidence="1 3">S14E4C</strain>
    </source>
</reference>
<dbReference type="RefSeq" id="WP_144197610.1">
    <property type="nucleotide sequence ID" value="NZ_CP097331.1"/>
</dbReference>
<organism evidence="2 4">
    <name type="scientific">Cupriavidus campinensis</name>
    <dbReference type="NCBI Taxonomy" id="151783"/>
    <lineage>
        <taxon>Bacteria</taxon>
        <taxon>Pseudomonadati</taxon>
        <taxon>Pseudomonadota</taxon>
        <taxon>Betaproteobacteria</taxon>
        <taxon>Burkholderiales</taxon>
        <taxon>Burkholderiaceae</taxon>
        <taxon>Cupriavidus</taxon>
    </lineage>
</organism>
<dbReference type="SUPFAM" id="SSF53448">
    <property type="entry name" value="Nucleotide-diphospho-sugar transferases"/>
    <property type="match status" value="1"/>
</dbReference>
<accession>A0AAE9I3X5</accession>
<dbReference type="KEGG" id="ccam:M5D45_28200"/>
<protein>
    <submittedName>
        <fullName evidence="2">UDP-N-acetylglucosamine-transferase</fullName>
    </submittedName>
</protein>
<dbReference type="InterPro" id="IPR021067">
    <property type="entry name" value="Glycosyltransferase"/>
</dbReference>
<gene>
    <name evidence="1" type="ORF">FGG12_10485</name>
    <name evidence="2" type="ORF">M5D45_28200</name>
</gene>
<dbReference type="AlphaFoldDB" id="A0AAE9I3X5"/>
<dbReference type="Proteomes" id="UP001056132">
    <property type="component" value="Chromosome 2"/>
</dbReference>
<evidence type="ECO:0000313" key="1">
    <source>
        <dbReference type="EMBL" id="TSP12641.1"/>
    </source>
</evidence>
<reference evidence="2" key="2">
    <citation type="journal article" date="2022" name="Microbiol. Resour. Announc.">
        <title>Genome Sequence of Cupriavidus campinensis Strain G5, a Member of a Bacterial Consortium Capable of Polyethylene Degradation.</title>
        <authorList>
            <person name="Schneider B."/>
            <person name="Pfeiffer F."/>
            <person name="Dyall-Smith M."/>
            <person name="Kunte H.J."/>
        </authorList>
    </citation>
    <scope>NUCLEOTIDE SEQUENCE</scope>
    <source>
        <strain evidence="2">G5</strain>
    </source>
</reference>
<evidence type="ECO:0000313" key="4">
    <source>
        <dbReference type="Proteomes" id="UP001056132"/>
    </source>
</evidence>
<dbReference type="PANTHER" id="PTHR34496:SF10">
    <property type="entry name" value="GLCNAC TRANSFERASE"/>
    <property type="match status" value="1"/>
</dbReference>
<name>A0AAE9I3X5_9BURK</name>
<evidence type="ECO:0000313" key="2">
    <source>
        <dbReference type="EMBL" id="URF06947.1"/>
    </source>
</evidence>
<dbReference type="EMBL" id="VCIZ01000005">
    <property type="protein sequence ID" value="TSP12641.1"/>
    <property type="molecule type" value="Genomic_DNA"/>
</dbReference>
<sequence length="458" mass="51814">MAERIFVQMASYRDPQLIPTLHSLVRQASRPDRLRVVVCWQHGLDEMIGMFFAHGFSHWQVVMRAGRTVHRLVLAEATVELIDVPAMESQGACWARNLIQQQYAGEDYTLQIDSHHRFVHGWDGMAIEMLESLRDESARPVLTAYLPAFEPRGEDPSCRGEHPTFLIFDRFIAAGALLVASRRIPGWEALEKPLRARFYSGHFAFADGHFATNVQHDPEYFFHGEEISIAVRAFTHGYDLYHPHRVLAWHEYTRDYRAKVWDDHTPENRARGLVKMVWFERDRLSQERNRALLGVDDVSAAGVDFGPYGLGQVRTLAEYETYAGVSFARRAATPEALRGDLPTAGTDHPETALARLRRSHDVAVELYLGDLDSLSGVSHIAFTVLAADGGTLHEELQPANGMTRILAEHNGWLCRRLIFQCGADDIPIRFIARFVNVDDVTVHELARDVPPYGTPISP</sequence>
<dbReference type="Pfam" id="PF11397">
    <property type="entry name" value="GlcNAc"/>
    <property type="match status" value="1"/>
</dbReference>